<dbReference type="RefSeq" id="XP_013312790.1">
    <property type="nucleotide sequence ID" value="XM_013457336.1"/>
</dbReference>
<dbReference type="EMBL" id="KN847321">
    <property type="protein sequence ID" value="KIW52206.1"/>
    <property type="molecule type" value="Genomic_DNA"/>
</dbReference>
<organism evidence="1 2">
    <name type="scientific">Exophiala xenobiotica</name>
    <dbReference type="NCBI Taxonomy" id="348802"/>
    <lineage>
        <taxon>Eukaryota</taxon>
        <taxon>Fungi</taxon>
        <taxon>Dikarya</taxon>
        <taxon>Ascomycota</taxon>
        <taxon>Pezizomycotina</taxon>
        <taxon>Eurotiomycetes</taxon>
        <taxon>Chaetothyriomycetidae</taxon>
        <taxon>Chaetothyriales</taxon>
        <taxon>Herpotrichiellaceae</taxon>
        <taxon>Exophiala</taxon>
    </lineage>
</organism>
<dbReference type="HOGENOM" id="CLU_043410_0_1_1"/>
<dbReference type="InterPro" id="IPR051961">
    <property type="entry name" value="Fungal_Metabolite_Diox"/>
</dbReference>
<dbReference type="Gene3D" id="2.60.120.620">
    <property type="entry name" value="q2cbj1_9rhob like domain"/>
    <property type="match status" value="1"/>
</dbReference>
<dbReference type="GeneID" id="25329775"/>
<dbReference type="PANTHER" id="PTHR37563:SF2">
    <property type="entry name" value="PHYTANOYL-COA DIOXYGENASE FAMILY PROTEIN (AFU_ORTHOLOGUE AFUA_2G03330)"/>
    <property type="match status" value="1"/>
</dbReference>
<sequence>MGSYTPVYDQDIHTIHITEDVRQSGNASLELIAEGAAFLHKDGIIVLDNAIDTAHVDTLNAKLSPEALEIAADPGHHFNFGKQTRNMDQAPPPTKELMFKDIWCNPFAAAILAAVLGPRPVVHYANGNTALRAPPHGRQPVHSDCEFAHPAYFPFAYVINISLVDVTPENGGTEVWVGSHHVSTHEAHSPGSDDEQILSIKPVLVEERRKHSPPVQVNTKRGSLVIRDLRLWHAGMPNLTDEPRVMLAFVASPVWWQGRTKILLPQDVKEMVEAWKEEIQYDAEYVDGEVDYKKLKSAGVDFDSKSKVLEKYRGELSRWPTYTPRWY</sequence>
<keyword evidence="2" id="KW-1185">Reference proteome</keyword>
<evidence type="ECO:0000313" key="2">
    <source>
        <dbReference type="Proteomes" id="UP000054342"/>
    </source>
</evidence>
<dbReference type="InterPro" id="IPR008775">
    <property type="entry name" value="Phytyl_CoA_dOase-like"/>
</dbReference>
<dbReference type="AlphaFoldDB" id="A0A0D2BIM8"/>
<dbReference type="Pfam" id="PF05721">
    <property type="entry name" value="PhyH"/>
    <property type="match status" value="1"/>
</dbReference>
<gene>
    <name evidence="1" type="ORF">PV05_07867</name>
</gene>
<dbReference type="Proteomes" id="UP000054342">
    <property type="component" value="Unassembled WGS sequence"/>
</dbReference>
<dbReference type="SUPFAM" id="SSF51197">
    <property type="entry name" value="Clavaminate synthase-like"/>
    <property type="match status" value="1"/>
</dbReference>
<dbReference type="PANTHER" id="PTHR37563">
    <property type="entry name" value="PHYTANOYL-COA DIOXYGENASE FAMILY PROTEIN (AFU_ORTHOLOGUE AFUA_2G03330)"/>
    <property type="match status" value="1"/>
</dbReference>
<proteinExistence type="predicted"/>
<dbReference type="OrthoDB" id="407832at2759"/>
<name>A0A0D2BIM8_9EURO</name>
<evidence type="ECO:0008006" key="3">
    <source>
        <dbReference type="Google" id="ProtNLM"/>
    </source>
</evidence>
<protein>
    <recommendedName>
        <fullName evidence="3">Phytanoyl-CoA dioxygenase</fullName>
    </recommendedName>
</protein>
<reference evidence="1 2" key="1">
    <citation type="submission" date="2015-01" db="EMBL/GenBank/DDBJ databases">
        <title>The Genome Sequence of Exophiala xenobiotica CBS118157.</title>
        <authorList>
            <consortium name="The Broad Institute Genomics Platform"/>
            <person name="Cuomo C."/>
            <person name="de Hoog S."/>
            <person name="Gorbushina A."/>
            <person name="Stielow B."/>
            <person name="Teixiera M."/>
            <person name="Abouelleil A."/>
            <person name="Chapman S.B."/>
            <person name="Priest M."/>
            <person name="Young S.K."/>
            <person name="Wortman J."/>
            <person name="Nusbaum C."/>
            <person name="Birren B."/>
        </authorList>
    </citation>
    <scope>NUCLEOTIDE SEQUENCE [LARGE SCALE GENOMIC DNA]</scope>
    <source>
        <strain evidence="1 2">CBS 118157</strain>
    </source>
</reference>
<evidence type="ECO:0000313" key="1">
    <source>
        <dbReference type="EMBL" id="KIW52206.1"/>
    </source>
</evidence>
<accession>A0A0D2BIM8</accession>